<dbReference type="GO" id="GO:0016020">
    <property type="term" value="C:membrane"/>
    <property type="evidence" value="ECO:0007669"/>
    <property type="project" value="UniProtKB-SubCell"/>
</dbReference>
<comment type="similarity">
    <text evidence="2">Belongs to the archaeal/bacterial/fungal opsin family.</text>
</comment>
<evidence type="ECO:0000256" key="9">
    <source>
        <dbReference type="ARBA" id="ARBA00023136"/>
    </source>
</evidence>
<feature type="transmembrane region" description="Helical" evidence="11">
    <location>
        <begin position="164"/>
        <end position="187"/>
    </location>
</feature>
<dbReference type="EMBL" id="JBHSZQ010000050">
    <property type="protein sequence ID" value="MFC7127413.1"/>
    <property type="molecule type" value="Genomic_DNA"/>
</dbReference>
<dbReference type="Proteomes" id="UP001596414">
    <property type="component" value="Unassembled WGS sequence"/>
</dbReference>
<dbReference type="CDD" id="cd15029">
    <property type="entry name" value="7tm_SRI_SRII"/>
    <property type="match status" value="1"/>
</dbReference>
<dbReference type="PROSITE" id="PS00327">
    <property type="entry name" value="BACTERIAL_OPSIN_RET"/>
    <property type="match status" value="1"/>
</dbReference>
<dbReference type="InterPro" id="IPR001425">
    <property type="entry name" value="Arc/bac/fun_rhodopsins"/>
</dbReference>
<proteinExistence type="inferred from homology"/>
<accession>A0ABD5XEC0</accession>
<keyword evidence="9 11" id="KW-0472">Membrane</keyword>
<feature type="transmembrane region" description="Helical" evidence="11">
    <location>
        <begin position="38"/>
        <end position="59"/>
    </location>
</feature>
<feature type="transmembrane region" description="Helical" evidence="11">
    <location>
        <begin position="71"/>
        <end position="91"/>
    </location>
</feature>
<dbReference type="Gene3D" id="1.20.1070.10">
    <property type="entry name" value="Rhodopsin 7-helix transmembrane proteins"/>
    <property type="match status" value="1"/>
</dbReference>
<dbReference type="PANTHER" id="PTHR28286">
    <property type="match status" value="1"/>
</dbReference>
<keyword evidence="7 11" id="KW-1133">Transmembrane helix</keyword>
<evidence type="ECO:0000256" key="6">
    <source>
        <dbReference type="ARBA" id="ARBA00022925"/>
    </source>
</evidence>
<keyword evidence="6" id="KW-0681">Retinal protein</keyword>
<evidence type="ECO:0000313" key="12">
    <source>
        <dbReference type="EMBL" id="MFC7127413.1"/>
    </source>
</evidence>
<evidence type="ECO:0000256" key="4">
    <source>
        <dbReference type="ARBA" id="ARBA00022606"/>
    </source>
</evidence>
<evidence type="ECO:0000256" key="2">
    <source>
        <dbReference type="ARBA" id="ARBA00008130"/>
    </source>
</evidence>
<dbReference type="PANTHER" id="PTHR28286:SF2">
    <property type="entry name" value="BACTERIORHODOPSIN _OPSIN, NOPA (EUROFUNG)"/>
    <property type="match status" value="1"/>
</dbReference>
<dbReference type="SMART" id="SM01021">
    <property type="entry name" value="Bac_rhodopsin"/>
    <property type="match status" value="1"/>
</dbReference>
<evidence type="ECO:0000256" key="5">
    <source>
        <dbReference type="ARBA" id="ARBA00022692"/>
    </source>
</evidence>
<evidence type="ECO:0000256" key="8">
    <source>
        <dbReference type="ARBA" id="ARBA00022991"/>
    </source>
</evidence>
<organism evidence="12 13">
    <name type="scientific">Halovenus rubra</name>
    <dbReference type="NCBI Taxonomy" id="869890"/>
    <lineage>
        <taxon>Archaea</taxon>
        <taxon>Methanobacteriati</taxon>
        <taxon>Methanobacteriota</taxon>
        <taxon>Stenosarchaea group</taxon>
        <taxon>Halobacteria</taxon>
        <taxon>Halobacteriales</taxon>
        <taxon>Haloarculaceae</taxon>
        <taxon>Halovenus</taxon>
    </lineage>
</organism>
<keyword evidence="3" id="KW-0600">Photoreceptor protein</keyword>
<comment type="caution">
    <text evidence="12">The sequence shown here is derived from an EMBL/GenBank/DDBJ whole genome shotgun (WGS) entry which is preliminary data.</text>
</comment>
<keyword evidence="4" id="KW-0716">Sensory transduction</keyword>
<dbReference type="AlphaFoldDB" id="A0ABD5XEC0"/>
<evidence type="ECO:0000313" key="13">
    <source>
        <dbReference type="Proteomes" id="UP001596414"/>
    </source>
</evidence>
<feature type="transmembrane region" description="Helical" evidence="11">
    <location>
        <begin position="125"/>
        <end position="143"/>
    </location>
</feature>
<dbReference type="GO" id="GO:0007602">
    <property type="term" value="P:phototransduction"/>
    <property type="evidence" value="ECO:0007669"/>
    <property type="project" value="UniProtKB-KW"/>
</dbReference>
<evidence type="ECO:0000256" key="7">
    <source>
        <dbReference type="ARBA" id="ARBA00022989"/>
    </source>
</evidence>
<reference evidence="12 13" key="1">
    <citation type="journal article" date="2014" name="Int. J. Syst. Evol. Microbiol.">
        <title>Complete genome sequence of Corynebacterium casei LMG S-19264T (=DSM 44701T), isolated from a smear-ripened cheese.</title>
        <authorList>
            <consortium name="US DOE Joint Genome Institute (JGI-PGF)"/>
            <person name="Walter F."/>
            <person name="Albersmeier A."/>
            <person name="Kalinowski J."/>
            <person name="Ruckert C."/>
        </authorList>
    </citation>
    <scope>NUCLEOTIDE SEQUENCE [LARGE SCALE GENOMIC DNA]</scope>
    <source>
        <strain evidence="12 13">CGMCC 4.7215</strain>
    </source>
</reference>
<gene>
    <name evidence="12" type="ORF">ACFQJ7_15540</name>
</gene>
<evidence type="ECO:0000256" key="10">
    <source>
        <dbReference type="ARBA" id="ARBA00023170"/>
    </source>
</evidence>
<evidence type="ECO:0000256" key="3">
    <source>
        <dbReference type="ARBA" id="ARBA00022543"/>
    </source>
</evidence>
<name>A0ABD5XEC0_9EURY</name>
<sequence length="230" mass="24553">MAGLSTWYTLGTIGMLAGTLGLAYGFRLVPRSNRRRYSLLVAVPFIAVVAYALMALGYGSIETQTGDSLFIYRYIDWLLTTPLHVLYLGLLAGAATRAVYKSIGLMGATIVLGFGGAYAASPLKWLLFGAGGLTFAGVVYYTYAEFDTAAQGSPVLSTFRKLRAFVIVLWLIYPLIWVFAPVGLGLIQIGTSALVISYLDVVAKIGFGFIALSGQLSVQSTTTTTPTTAD</sequence>
<keyword evidence="10" id="KW-0675">Receptor</keyword>
<dbReference type="PRINTS" id="PR00251">
    <property type="entry name" value="BACTRLOPSIN"/>
</dbReference>
<dbReference type="GO" id="GO:0009881">
    <property type="term" value="F:photoreceptor activity"/>
    <property type="evidence" value="ECO:0007669"/>
    <property type="project" value="UniProtKB-KW"/>
</dbReference>
<comment type="subcellular location">
    <subcellularLocation>
        <location evidence="1">Membrane</location>
        <topology evidence="1">Multi-pass membrane protein</topology>
    </subcellularLocation>
</comment>
<evidence type="ECO:0000256" key="11">
    <source>
        <dbReference type="SAM" id="Phobius"/>
    </source>
</evidence>
<keyword evidence="8" id="KW-0157">Chromophore</keyword>
<dbReference type="InterPro" id="IPR018229">
    <property type="entry name" value="Rhodopsin_retinal_BS"/>
</dbReference>
<evidence type="ECO:0000256" key="1">
    <source>
        <dbReference type="ARBA" id="ARBA00004141"/>
    </source>
</evidence>
<feature type="transmembrane region" description="Helical" evidence="11">
    <location>
        <begin position="193"/>
        <end position="212"/>
    </location>
</feature>
<protein>
    <submittedName>
        <fullName evidence="12">Bacteriorhodopsin</fullName>
    </submittedName>
</protein>
<dbReference type="RefSeq" id="WP_267637947.1">
    <property type="nucleotide sequence ID" value="NZ_JAODIY010000011.1"/>
</dbReference>
<keyword evidence="5 11" id="KW-0812">Transmembrane</keyword>
<feature type="transmembrane region" description="Helical" evidence="11">
    <location>
        <begin position="98"/>
        <end position="119"/>
    </location>
</feature>
<dbReference type="SUPFAM" id="SSF81321">
    <property type="entry name" value="Family A G protein-coupled receptor-like"/>
    <property type="match status" value="1"/>
</dbReference>
<feature type="transmembrane region" description="Helical" evidence="11">
    <location>
        <begin position="6"/>
        <end position="26"/>
    </location>
</feature>
<dbReference type="Pfam" id="PF01036">
    <property type="entry name" value="Bac_rhodopsin"/>
    <property type="match status" value="1"/>
</dbReference>